<keyword evidence="6" id="KW-0808">Transferase</keyword>
<gene>
    <name evidence="14" type="ORF">SAMN05192570_0255</name>
</gene>
<keyword evidence="11" id="KW-0843">Virulence</keyword>
<dbReference type="PROSITE" id="PS50112">
    <property type="entry name" value="PAS"/>
    <property type="match status" value="1"/>
</dbReference>
<dbReference type="PANTHER" id="PTHR41523">
    <property type="entry name" value="TWO-COMPONENT SYSTEM SENSOR PROTEIN"/>
    <property type="match status" value="1"/>
</dbReference>
<dbReference type="InterPro" id="IPR011102">
    <property type="entry name" value="Sig_transdc_His_kinase_HWE"/>
</dbReference>
<dbReference type="RefSeq" id="WP_092313815.1">
    <property type="nucleotide sequence ID" value="NZ_FOZV01000016.1"/>
</dbReference>
<dbReference type="InterPro" id="IPR000700">
    <property type="entry name" value="PAS-assoc_C"/>
</dbReference>
<dbReference type="InterPro" id="IPR036890">
    <property type="entry name" value="HATPase_C_sf"/>
</dbReference>
<evidence type="ECO:0000256" key="8">
    <source>
        <dbReference type="ARBA" id="ARBA00022741"/>
    </source>
</evidence>
<dbReference type="GO" id="GO:0004673">
    <property type="term" value="F:protein histidine kinase activity"/>
    <property type="evidence" value="ECO:0007669"/>
    <property type="project" value="UniProtKB-EC"/>
</dbReference>
<dbReference type="InterPro" id="IPR035965">
    <property type="entry name" value="PAS-like_dom_sf"/>
</dbReference>
<dbReference type="EMBL" id="FOZV01000016">
    <property type="protein sequence ID" value="SFS91439.1"/>
    <property type="molecule type" value="Genomic_DNA"/>
</dbReference>
<dbReference type="Gene3D" id="3.30.565.10">
    <property type="entry name" value="Histidine kinase-like ATPase, C-terminal domain"/>
    <property type="match status" value="1"/>
</dbReference>
<dbReference type="STRING" id="871741.SAMN05192570_0255"/>
<proteinExistence type="predicted"/>
<dbReference type="CDD" id="cd00130">
    <property type="entry name" value="PAS"/>
    <property type="match status" value="1"/>
</dbReference>
<dbReference type="Pfam" id="PF07536">
    <property type="entry name" value="HWE_HK"/>
    <property type="match status" value="1"/>
</dbReference>
<evidence type="ECO:0000313" key="14">
    <source>
        <dbReference type="EMBL" id="SFS91439.1"/>
    </source>
</evidence>
<feature type="domain" description="PAS" evidence="12">
    <location>
        <begin position="13"/>
        <end position="83"/>
    </location>
</feature>
<keyword evidence="9" id="KW-0418">Kinase</keyword>
<dbReference type="SUPFAM" id="SSF55785">
    <property type="entry name" value="PYP-like sensor domain (PAS domain)"/>
    <property type="match status" value="1"/>
</dbReference>
<dbReference type="EC" id="2.7.13.3" evidence="2"/>
<protein>
    <recommendedName>
        <fullName evidence="2">histidine kinase</fullName>
        <ecNumber evidence="2">2.7.13.3</ecNumber>
    </recommendedName>
</protein>
<evidence type="ECO:0000256" key="11">
    <source>
        <dbReference type="ARBA" id="ARBA00023026"/>
    </source>
</evidence>
<evidence type="ECO:0000256" key="5">
    <source>
        <dbReference type="ARBA" id="ARBA00022643"/>
    </source>
</evidence>
<dbReference type="SMART" id="SM00911">
    <property type="entry name" value="HWE_HK"/>
    <property type="match status" value="1"/>
</dbReference>
<evidence type="ECO:0000256" key="10">
    <source>
        <dbReference type="ARBA" id="ARBA00022840"/>
    </source>
</evidence>
<keyword evidence="3" id="KW-0597">Phosphoprotein</keyword>
<reference evidence="15" key="1">
    <citation type="submission" date="2016-10" db="EMBL/GenBank/DDBJ databases">
        <authorList>
            <person name="Varghese N."/>
            <person name="Submissions S."/>
        </authorList>
    </citation>
    <scope>NUCLEOTIDE SEQUENCE [LARGE SCALE GENOMIC DNA]</scope>
    <source>
        <strain evidence="15">CGMCC 1.10683</strain>
    </source>
</reference>
<dbReference type="PROSITE" id="PS50113">
    <property type="entry name" value="PAC"/>
    <property type="match status" value="1"/>
</dbReference>
<accession>A0A1I6TQC2</accession>
<dbReference type="Proteomes" id="UP000198788">
    <property type="component" value="Unassembled WGS sequence"/>
</dbReference>
<dbReference type="SMART" id="SM00091">
    <property type="entry name" value="PAS"/>
    <property type="match status" value="1"/>
</dbReference>
<dbReference type="OrthoDB" id="7185134at2"/>
<evidence type="ECO:0000256" key="1">
    <source>
        <dbReference type="ARBA" id="ARBA00000085"/>
    </source>
</evidence>
<dbReference type="PANTHER" id="PTHR41523:SF8">
    <property type="entry name" value="ETHYLENE RESPONSE SENSOR PROTEIN"/>
    <property type="match status" value="1"/>
</dbReference>
<evidence type="ECO:0000256" key="3">
    <source>
        <dbReference type="ARBA" id="ARBA00022553"/>
    </source>
</evidence>
<evidence type="ECO:0000259" key="13">
    <source>
        <dbReference type="PROSITE" id="PS50113"/>
    </source>
</evidence>
<keyword evidence="10" id="KW-0067">ATP-binding</keyword>
<organism evidence="14 15">
    <name type="scientific">Brevundimonas viscosa</name>
    <dbReference type="NCBI Taxonomy" id="871741"/>
    <lineage>
        <taxon>Bacteria</taxon>
        <taxon>Pseudomonadati</taxon>
        <taxon>Pseudomonadota</taxon>
        <taxon>Alphaproteobacteria</taxon>
        <taxon>Caulobacterales</taxon>
        <taxon>Caulobacteraceae</taxon>
        <taxon>Brevundimonas</taxon>
    </lineage>
</organism>
<evidence type="ECO:0000256" key="4">
    <source>
        <dbReference type="ARBA" id="ARBA00022630"/>
    </source>
</evidence>
<dbReference type="GO" id="GO:0005524">
    <property type="term" value="F:ATP binding"/>
    <property type="evidence" value="ECO:0007669"/>
    <property type="project" value="UniProtKB-KW"/>
</dbReference>
<keyword evidence="5" id="KW-0288">FMN</keyword>
<feature type="domain" description="PAC" evidence="13">
    <location>
        <begin position="92"/>
        <end position="142"/>
    </location>
</feature>
<keyword evidence="8" id="KW-0547">Nucleotide-binding</keyword>
<comment type="catalytic activity">
    <reaction evidence="1">
        <text>ATP + protein L-histidine = ADP + protein N-phospho-L-histidine.</text>
        <dbReference type="EC" id="2.7.13.3"/>
    </reaction>
</comment>
<dbReference type="Pfam" id="PF13426">
    <property type="entry name" value="PAS_9"/>
    <property type="match status" value="1"/>
</dbReference>
<dbReference type="InterPro" id="IPR000014">
    <property type="entry name" value="PAS"/>
</dbReference>
<keyword evidence="4" id="KW-0285">Flavoprotein</keyword>
<evidence type="ECO:0000256" key="6">
    <source>
        <dbReference type="ARBA" id="ARBA00022679"/>
    </source>
</evidence>
<keyword evidence="15" id="KW-1185">Reference proteome</keyword>
<evidence type="ECO:0000259" key="12">
    <source>
        <dbReference type="PROSITE" id="PS50112"/>
    </source>
</evidence>
<evidence type="ECO:0000256" key="9">
    <source>
        <dbReference type="ARBA" id="ARBA00022777"/>
    </source>
</evidence>
<evidence type="ECO:0000256" key="7">
    <source>
        <dbReference type="ARBA" id="ARBA00022737"/>
    </source>
</evidence>
<dbReference type="NCBIfam" id="TIGR00229">
    <property type="entry name" value="sensory_box"/>
    <property type="match status" value="1"/>
</dbReference>
<sequence>MKSVGPPDSPGTKPALNAETLALVADAVICTDADGRILTFNPAAERSFGYSASEVIGHSVHMLLPLRDRTDHHRHLRGFASGEGVTTRLMGRSREVRGRRKNGEEFPSEAMVSRQTIDGRVILTVVHRDITERKELEELREATSRELEHRMRNQLSVVSSIVSISAASASSVEEFRAVLADRLTALAASQYILRAGGGTSADLGELLRKELAQYRTQQGTNVTVLGPPVSLGPKAAQILAMIAHELATNSAKYGALSRVGGQVAVRFAFVDNESGGALGIHWREEGGPPVETPTREGFGTRLIKHVAAMALRADVIMAYHPDGLYCQMTIPRKTLEVDQ</sequence>
<evidence type="ECO:0000313" key="15">
    <source>
        <dbReference type="Proteomes" id="UP000198788"/>
    </source>
</evidence>
<keyword evidence="7" id="KW-0677">Repeat</keyword>
<dbReference type="AlphaFoldDB" id="A0A1I6TQC2"/>
<name>A0A1I6TQC2_9CAUL</name>
<evidence type="ECO:0000256" key="2">
    <source>
        <dbReference type="ARBA" id="ARBA00012438"/>
    </source>
</evidence>
<dbReference type="Gene3D" id="3.30.450.20">
    <property type="entry name" value="PAS domain"/>
    <property type="match status" value="1"/>
</dbReference>